<dbReference type="Pfam" id="PF09851">
    <property type="entry name" value="SHOCT"/>
    <property type="match status" value="1"/>
</dbReference>
<evidence type="ECO:0000313" key="3">
    <source>
        <dbReference type="EMBL" id="SDJ46144.1"/>
    </source>
</evidence>
<dbReference type="Proteomes" id="UP000199527">
    <property type="component" value="Unassembled WGS sequence"/>
</dbReference>
<accession>A0A1G8TXM6</accession>
<reference evidence="4" key="1">
    <citation type="submission" date="2016-10" db="EMBL/GenBank/DDBJ databases">
        <authorList>
            <person name="Varghese N."/>
            <person name="Submissions S."/>
        </authorList>
    </citation>
    <scope>NUCLEOTIDE SEQUENCE [LARGE SCALE GENOMIC DNA]</scope>
    <source>
        <strain evidence="4">DSM 23317</strain>
    </source>
</reference>
<protein>
    <submittedName>
        <fullName evidence="3">Putative membrane protein</fullName>
    </submittedName>
</protein>
<feature type="domain" description="SHOCT" evidence="2">
    <location>
        <begin position="51"/>
        <end position="76"/>
    </location>
</feature>
<gene>
    <name evidence="3" type="ORF">SAMN04488540_108115</name>
</gene>
<keyword evidence="4" id="KW-1185">Reference proteome</keyword>
<sequence length="78" mass="8938">MAHEHFWFGGMWFFPFFCLLLFVGVAYLVISHLGRNRSGGTAPDSAVAQSALDILKVRYAKGELTLDEFEQMKRDIQR</sequence>
<dbReference type="InterPro" id="IPR018649">
    <property type="entry name" value="SHOCT"/>
</dbReference>
<organism evidence="3 4">
    <name type="scientific">Ferrimonas sediminum</name>
    <dbReference type="NCBI Taxonomy" id="718193"/>
    <lineage>
        <taxon>Bacteria</taxon>
        <taxon>Pseudomonadati</taxon>
        <taxon>Pseudomonadota</taxon>
        <taxon>Gammaproteobacteria</taxon>
        <taxon>Alteromonadales</taxon>
        <taxon>Ferrimonadaceae</taxon>
        <taxon>Ferrimonas</taxon>
    </lineage>
</organism>
<keyword evidence="1" id="KW-0812">Transmembrane</keyword>
<dbReference type="AlphaFoldDB" id="A0A1G8TXM6"/>
<keyword evidence="1" id="KW-1133">Transmembrane helix</keyword>
<proteinExistence type="predicted"/>
<name>A0A1G8TXM6_9GAMM</name>
<dbReference type="EMBL" id="FNEM01000008">
    <property type="protein sequence ID" value="SDJ46144.1"/>
    <property type="molecule type" value="Genomic_DNA"/>
</dbReference>
<feature type="transmembrane region" description="Helical" evidence="1">
    <location>
        <begin position="6"/>
        <end position="30"/>
    </location>
</feature>
<keyword evidence="1" id="KW-0472">Membrane</keyword>
<dbReference type="RefSeq" id="WP_090365350.1">
    <property type="nucleotide sequence ID" value="NZ_FNEM01000008.1"/>
</dbReference>
<dbReference type="OrthoDB" id="1123500at2"/>
<evidence type="ECO:0000256" key="1">
    <source>
        <dbReference type="SAM" id="Phobius"/>
    </source>
</evidence>
<evidence type="ECO:0000259" key="2">
    <source>
        <dbReference type="Pfam" id="PF09851"/>
    </source>
</evidence>
<evidence type="ECO:0000313" key="4">
    <source>
        <dbReference type="Proteomes" id="UP000199527"/>
    </source>
</evidence>